<dbReference type="RefSeq" id="WP_055680722.1">
    <property type="nucleotide sequence ID" value="NZ_CP024959.1"/>
</dbReference>
<dbReference type="EMBL" id="CYYI01000010">
    <property type="protein sequence ID" value="CUO02630.1"/>
    <property type="molecule type" value="Genomic_DNA"/>
</dbReference>
<dbReference type="Proteomes" id="UP000095647">
    <property type="component" value="Unassembled WGS sequence"/>
</dbReference>
<accession>A0A174BSI3</accession>
<dbReference type="InterPro" id="IPR010540">
    <property type="entry name" value="CmpB_TMEM229"/>
</dbReference>
<dbReference type="Pfam" id="PF06541">
    <property type="entry name" value="ABC_trans_CmpB"/>
    <property type="match status" value="1"/>
</dbReference>
<dbReference type="PANTHER" id="PTHR40076:SF1">
    <property type="entry name" value="MEMBRANE PROTEIN"/>
    <property type="match status" value="1"/>
</dbReference>
<proteinExistence type="predicted"/>
<name>A0A174BSI3_BIFAD</name>
<evidence type="ECO:0000313" key="1">
    <source>
        <dbReference type="EMBL" id="CUO02630.1"/>
    </source>
</evidence>
<dbReference type="AlphaFoldDB" id="A0A174BSI3"/>
<reference evidence="1 2" key="1">
    <citation type="submission" date="2015-09" db="EMBL/GenBank/DDBJ databases">
        <authorList>
            <consortium name="Pathogen Informatics"/>
        </authorList>
    </citation>
    <scope>NUCLEOTIDE SEQUENCE [LARGE SCALE GENOMIC DNA]</scope>
    <source>
        <strain evidence="1 2">2789STDY5608824</strain>
    </source>
</reference>
<evidence type="ECO:0000313" key="2">
    <source>
        <dbReference type="Proteomes" id="UP000095647"/>
    </source>
</evidence>
<dbReference type="InterPro" id="IPR010380">
    <property type="entry name" value="DUF975"/>
</dbReference>
<sequence>MDRKGMKANARKAYKRHYWMIVVICLFASVFGVAYSSSTWSVNASSPSATVQEDGTAQSDNVSKVLENLLVGDESQARRQVEHNQEQIVQNDTNAMMGRKRGVFASLLNSFSSGSVILSMADAANSIVHNDGVAVAVPIVVSLAVYLFVWLFVQQTYRVVMMRMLLEGRTYDKLPVSRFLYPITTRKWLSMAKVMLLENVFLFLWTFTIIGAFIKPYSYRMVPYIVAENPNIGAREAISLSRRMMKGHKWECFVADLSFLGWWLLNLFTLGLSGIFYSNGYNAAFFVEYYVHVRGLSKDSGLEGSELLSDEYLYSKASAETLHAAYGDVAETVEQLSSNLVPVDKPNGFVGFLSEWLGVRILHARSVTKYEEYREQLHQIDTGREILNGAIYPGRLAPAPMAFRFRESRTVSSDRSYSLVNLVMMFFIFCFVGWVWEVSLAFISEGTFVNRGTLHGPWLPIYGTGGVIILILLKKLRKKPLFEFLAAMVLCGGLEYFSSWYLEKTHGGQRWWDYTGYFLNLNGRICAEGLLTFGLGGLAIVYLLAPALDNLLSRIDTRKLTVVAVVLLAFYCVDQAYSAQHPNIGAGITDYKGSATSQVS</sequence>
<dbReference type="Pfam" id="PF06161">
    <property type="entry name" value="DUF975"/>
    <property type="match status" value="1"/>
</dbReference>
<organism evidence="1 2">
    <name type="scientific">Bifidobacterium adolescentis</name>
    <dbReference type="NCBI Taxonomy" id="1680"/>
    <lineage>
        <taxon>Bacteria</taxon>
        <taxon>Bacillati</taxon>
        <taxon>Actinomycetota</taxon>
        <taxon>Actinomycetes</taxon>
        <taxon>Bifidobacteriales</taxon>
        <taxon>Bifidobacteriaceae</taxon>
        <taxon>Bifidobacterium</taxon>
    </lineage>
</organism>
<dbReference type="PANTHER" id="PTHR40076">
    <property type="entry name" value="MEMBRANE PROTEIN-RELATED"/>
    <property type="match status" value="1"/>
</dbReference>
<protein>
    <submittedName>
        <fullName evidence="1">Transporter</fullName>
    </submittedName>
</protein>
<gene>
    <name evidence="1" type="ORF">ERS852382_01911</name>
</gene>